<reference evidence="6 7" key="1">
    <citation type="submission" date="2016-10" db="EMBL/GenBank/DDBJ databases">
        <authorList>
            <person name="de Groot N.N."/>
        </authorList>
    </citation>
    <scope>NUCLEOTIDE SEQUENCE [LARGE SCALE GENOMIC DNA]</scope>
    <source>
        <strain evidence="6 7">EP1-55-1</strain>
    </source>
</reference>
<name>A0A1I5L493_9BACT</name>
<dbReference type="GO" id="GO:0051539">
    <property type="term" value="F:4 iron, 4 sulfur cluster binding"/>
    <property type="evidence" value="ECO:0007669"/>
    <property type="project" value="UniProtKB-KW"/>
</dbReference>
<dbReference type="InterPro" id="IPR017896">
    <property type="entry name" value="4Fe4S_Fe-S-bd"/>
</dbReference>
<keyword evidence="2" id="KW-0479">Metal-binding</keyword>
<dbReference type="PROSITE" id="PS00198">
    <property type="entry name" value="4FE4S_FER_1"/>
    <property type="match status" value="2"/>
</dbReference>
<dbReference type="STRING" id="223786.SAMN05216234_10212"/>
<proteinExistence type="predicted"/>
<evidence type="ECO:0000256" key="3">
    <source>
        <dbReference type="ARBA" id="ARBA00023004"/>
    </source>
</evidence>
<evidence type="ECO:0000256" key="2">
    <source>
        <dbReference type="ARBA" id="ARBA00022723"/>
    </source>
</evidence>
<dbReference type="AlphaFoldDB" id="A0A1I5L493"/>
<evidence type="ECO:0000256" key="4">
    <source>
        <dbReference type="ARBA" id="ARBA00023014"/>
    </source>
</evidence>
<evidence type="ECO:0000256" key="1">
    <source>
        <dbReference type="ARBA" id="ARBA00022485"/>
    </source>
</evidence>
<gene>
    <name evidence="6" type="ORF">SAMN05216234_10212</name>
</gene>
<dbReference type="SUPFAM" id="SSF54862">
    <property type="entry name" value="4Fe-4S ferredoxins"/>
    <property type="match status" value="2"/>
</dbReference>
<dbReference type="InterPro" id="IPR050572">
    <property type="entry name" value="Fe-S_Ferredoxin"/>
</dbReference>
<feature type="domain" description="4Fe-4S ferredoxin-type" evidence="5">
    <location>
        <begin position="240"/>
        <end position="269"/>
    </location>
</feature>
<protein>
    <submittedName>
        <fullName evidence="6">4Fe-4S binding domain-containing protein</fullName>
    </submittedName>
</protein>
<accession>A0A1I5L493</accession>
<evidence type="ECO:0000313" key="6">
    <source>
        <dbReference type="EMBL" id="SFO91591.1"/>
    </source>
</evidence>
<dbReference type="PROSITE" id="PS51379">
    <property type="entry name" value="4FE4S_FER_2"/>
    <property type="match status" value="3"/>
</dbReference>
<dbReference type="Gene3D" id="3.30.70.20">
    <property type="match status" value="2"/>
</dbReference>
<dbReference type="GO" id="GO:0046872">
    <property type="term" value="F:metal ion binding"/>
    <property type="evidence" value="ECO:0007669"/>
    <property type="project" value="UniProtKB-KW"/>
</dbReference>
<evidence type="ECO:0000313" key="7">
    <source>
        <dbReference type="Proteomes" id="UP000199227"/>
    </source>
</evidence>
<evidence type="ECO:0000259" key="5">
    <source>
        <dbReference type="PROSITE" id="PS51379"/>
    </source>
</evidence>
<sequence>MRSESLTQGDLFKFDYFKCLRSEFAKNECSICIDLCPEGAMVFDRGKLTLDANACTACSACIGSCPTEALMSETFDPNHFSLNFSKQSESLISCKENVPCIASLSVEHLISIALRKEGEVVCDLSHCLECSVNKDNKIIEIINSMIDEAQKFLQICGSEKEIKVQTEELEESLEVGRRGLFKKLIGVAKEVNEEVSMTELMNSSEEKQPLKRILLKNALKLQAEKFPENSELDVNFSFVKAKKIDAETCTNCQECAMFCPTEALSLLQDNTGIIFQMGKCISCSICDDICQPGSIKSDSRFDLVEFSFDRMQLLVKHNLEICEECKVAFPYHGGEKVCARCKDFRTNHADLFTLAKDLE</sequence>
<dbReference type="InterPro" id="IPR017900">
    <property type="entry name" value="4Fe4S_Fe_S_CS"/>
</dbReference>
<organism evidence="6 7">
    <name type="scientific">Hydrogenimonas thermophila</name>
    <dbReference type="NCBI Taxonomy" id="223786"/>
    <lineage>
        <taxon>Bacteria</taxon>
        <taxon>Pseudomonadati</taxon>
        <taxon>Campylobacterota</taxon>
        <taxon>Epsilonproteobacteria</taxon>
        <taxon>Campylobacterales</taxon>
        <taxon>Hydrogenimonadaceae</taxon>
        <taxon>Hydrogenimonas</taxon>
    </lineage>
</organism>
<feature type="domain" description="4Fe-4S ferredoxin-type" evidence="5">
    <location>
        <begin position="46"/>
        <end position="75"/>
    </location>
</feature>
<dbReference type="RefSeq" id="WP_092909990.1">
    <property type="nucleotide sequence ID" value="NZ_FOXB01000002.1"/>
</dbReference>
<keyword evidence="1" id="KW-0004">4Fe-4S</keyword>
<dbReference type="Pfam" id="PF00037">
    <property type="entry name" value="Fer4"/>
    <property type="match status" value="2"/>
</dbReference>
<keyword evidence="7" id="KW-1185">Reference proteome</keyword>
<dbReference type="Proteomes" id="UP000199227">
    <property type="component" value="Unassembled WGS sequence"/>
</dbReference>
<keyword evidence="4" id="KW-0411">Iron-sulfur</keyword>
<dbReference type="OrthoDB" id="9808559at2"/>
<dbReference type="PANTHER" id="PTHR43687:SF1">
    <property type="entry name" value="FERREDOXIN III"/>
    <property type="match status" value="1"/>
</dbReference>
<dbReference type="PANTHER" id="PTHR43687">
    <property type="entry name" value="ADENYLYLSULFATE REDUCTASE, BETA SUBUNIT"/>
    <property type="match status" value="1"/>
</dbReference>
<keyword evidence="3" id="KW-0408">Iron</keyword>
<dbReference type="EMBL" id="FOXB01000002">
    <property type="protein sequence ID" value="SFO91591.1"/>
    <property type="molecule type" value="Genomic_DNA"/>
</dbReference>
<feature type="domain" description="4Fe-4S ferredoxin-type" evidence="5">
    <location>
        <begin position="271"/>
        <end position="300"/>
    </location>
</feature>